<dbReference type="RefSeq" id="WP_002827207.1">
    <property type="nucleotide sequence ID" value="NZ_GG697128.1"/>
</dbReference>
<dbReference type="STRING" id="585506.HMPREF0877_1434"/>
<evidence type="ECO:0000313" key="1">
    <source>
        <dbReference type="EMBL" id="EER74333.1"/>
    </source>
</evidence>
<gene>
    <name evidence="1" type="ORF">HMPREF0877_1434</name>
</gene>
<accession>C5RBT8</accession>
<name>C5RBT8_WEIPA</name>
<evidence type="ECO:0000313" key="2">
    <source>
        <dbReference type="Proteomes" id="UP000004528"/>
    </source>
</evidence>
<dbReference type="HOGENOM" id="CLU_1834362_0_0_9"/>
<dbReference type="AlphaFoldDB" id="C5RBT8"/>
<comment type="caution">
    <text evidence="1">The sequence shown here is derived from an EMBL/GenBank/DDBJ whole genome shotgun (WGS) entry which is preliminary data.</text>
</comment>
<proteinExistence type="predicted"/>
<protein>
    <submittedName>
        <fullName evidence="1">Uncharacterized protein</fullName>
    </submittedName>
</protein>
<sequence>MIGKQDFDIIDSKWQHHKQNYKTTQYPVLDAAKMKNNQKQAEAAVKSPESIKSVGPLINKPVSANNVKVLNKGKGYWSKPFSGSGWQYAGFAFQPQYGTGAYLMWTTHVDSGRVGDVLQANDNYQTGNLNGTVIKPGQEK</sequence>
<keyword evidence="2" id="KW-1185">Reference proteome</keyword>
<dbReference type="EMBL" id="ACKU01000026">
    <property type="protein sequence ID" value="EER74333.1"/>
    <property type="molecule type" value="Genomic_DNA"/>
</dbReference>
<organism evidence="1 2">
    <name type="scientific">Weissella paramesenteroides ATCC 33313</name>
    <dbReference type="NCBI Taxonomy" id="585506"/>
    <lineage>
        <taxon>Bacteria</taxon>
        <taxon>Bacillati</taxon>
        <taxon>Bacillota</taxon>
        <taxon>Bacilli</taxon>
        <taxon>Lactobacillales</taxon>
        <taxon>Lactobacillaceae</taxon>
        <taxon>Weissella</taxon>
    </lineage>
</organism>
<reference evidence="1 2" key="1">
    <citation type="submission" date="2009-04" db="EMBL/GenBank/DDBJ databases">
        <authorList>
            <person name="Qin X."/>
            <person name="Bachman B."/>
            <person name="Battles P."/>
            <person name="Bell A."/>
            <person name="Bess C."/>
            <person name="Bickham C."/>
            <person name="Chaboub L."/>
            <person name="Chen D."/>
            <person name="Coyle M."/>
            <person name="Deiros D.R."/>
            <person name="Dinh H."/>
            <person name="Forbes L."/>
            <person name="Fowler G."/>
            <person name="Francisco L."/>
            <person name="Fu Q."/>
            <person name="Gubbala S."/>
            <person name="Hale W."/>
            <person name="Han Y."/>
            <person name="Hemphill L."/>
            <person name="Highlander S.K."/>
            <person name="Hirani K."/>
            <person name="Hogues M."/>
            <person name="Jackson L."/>
            <person name="Jakkamsetti A."/>
            <person name="Javaid M."/>
            <person name="Jiang H."/>
            <person name="Korchina V."/>
            <person name="Kovar C."/>
            <person name="Lara F."/>
            <person name="Lee S."/>
            <person name="Mata R."/>
            <person name="Mathew T."/>
            <person name="Moen C."/>
            <person name="Morales K."/>
            <person name="Munidasa M."/>
            <person name="Nazareth L."/>
            <person name="Ngo R."/>
            <person name="Nguyen L."/>
            <person name="Okwuonu G."/>
            <person name="Ongeri F."/>
            <person name="Patil S."/>
            <person name="Petrosino J."/>
            <person name="Pham C."/>
            <person name="Pham P."/>
            <person name="Pu L.-L."/>
            <person name="Puazo M."/>
            <person name="Raj R."/>
            <person name="Reid J."/>
            <person name="Rouhana J."/>
            <person name="Saada N."/>
            <person name="Shang Y."/>
            <person name="Simmons D."/>
            <person name="Thornton R."/>
            <person name="Warren J."/>
            <person name="Weissenberger G."/>
            <person name="Zhang J."/>
            <person name="Zhang L."/>
            <person name="Zhou C."/>
            <person name="Zhu D."/>
            <person name="Muzny D."/>
            <person name="Worley K."/>
            <person name="Gibbs R."/>
        </authorList>
    </citation>
    <scope>NUCLEOTIDE SEQUENCE [LARGE SCALE GENOMIC DNA]</scope>
    <source>
        <strain evidence="1 2">ATCC 33313</strain>
    </source>
</reference>
<dbReference type="Proteomes" id="UP000004528">
    <property type="component" value="Unassembled WGS sequence"/>
</dbReference>
<dbReference type="OrthoDB" id="9810297at2"/>